<dbReference type="GO" id="GO:0006955">
    <property type="term" value="P:immune response"/>
    <property type="evidence" value="ECO:0007669"/>
    <property type="project" value="TreeGrafter"/>
</dbReference>
<protein>
    <submittedName>
        <fullName evidence="1">Interferon-induced protein 44-like</fullName>
    </submittedName>
</protein>
<dbReference type="InterPro" id="IPR027417">
    <property type="entry name" value="P-loop_NTPase"/>
</dbReference>
<evidence type="ECO:0000313" key="2">
    <source>
        <dbReference type="Proteomes" id="UP000646548"/>
    </source>
</evidence>
<dbReference type="SUPFAM" id="SSF52540">
    <property type="entry name" value="P-loop containing nucleoside triphosphate hydrolases"/>
    <property type="match status" value="1"/>
</dbReference>
<dbReference type="AlphaFoldDB" id="A0A834FHM5"/>
<dbReference type="Proteomes" id="UP000646548">
    <property type="component" value="Unassembled WGS sequence"/>
</dbReference>
<accession>A0A834FHM5</accession>
<comment type="caution">
    <text evidence="1">The sequence shown here is derived from an EMBL/GenBank/DDBJ whole genome shotgun (WGS) entry which is preliminary data.</text>
</comment>
<reference evidence="1" key="1">
    <citation type="journal article" name="BMC Genomics">
        <title>Long-read sequencing and de novo genome assembly of marine medaka (Oryzias melastigma).</title>
        <authorList>
            <person name="Liang P."/>
            <person name="Saqib H.S.A."/>
            <person name="Ni X."/>
            <person name="Shen Y."/>
        </authorList>
    </citation>
    <scope>NUCLEOTIDE SEQUENCE</scope>
    <source>
        <strain evidence="1">Bigg-433</strain>
    </source>
</reference>
<dbReference type="EMBL" id="WKFB01000135">
    <property type="protein sequence ID" value="KAF6734323.1"/>
    <property type="molecule type" value="Genomic_DNA"/>
</dbReference>
<name>A0A834FHM5_ORYME</name>
<dbReference type="PANTHER" id="PTHR14241:SF19">
    <property type="entry name" value="INTERFERON-INDUCED PROTEIN 44-LIKE ISOFORM X1-RELATED"/>
    <property type="match status" value="1"/>
</dbReference>
<sequence>MESIQFYKPLNSSVTQARVLLIGPVGAGKSSFFNSFNSVFRGHVTGQAMAGSTSTSLTTQPGSKMAPVCLARLTGFSHSNSRTCWYQFLSSICMAGCDSAHSPVDPLV</sequence>
<gene>
    <name evidence="1" type="ORF">FQA47_010046</name>
</gene>
<organism evidence="1 2">
    <name type="scientific">Oryzias melastigma</name>
    <name type="common">Marine medaka</name>
    <dbReference type="NCBI Taxonomy" id="30732"/>
    <lineage>
        <taxon>Eukaryota</taxon>
        <taxon>Metazoa</taxon>
        <taxon>Chordata</taxon>
        <taxon>Craniata</taxon>
        <taxon>Vertebrata</taxon>
        <taxon>Euteleostomi</taxon>
        <taxon>Actinopterygii</taxon>
        <taxon>Neopterygii</taxon>
        <taxon>Teleostei</taxon>
        <taxon>Neoteleostei</taxon>
        <taxon>Acanthomorphata</taxon>
        <taxon>Ovalentaria</taxon>
        <taxon>Atherinomorphae</taxon>
        <taxon>Beloniformes</taxon>
        <taxon>Adrianichthyidae</taxon>
        <taxon>Oryziinae</taxon>
        <taxon>Oryzias</taxon>
    </lineage>
</organism>
<proteinExistence type="predicted"/>
<evidence type="ECO:0000313" key="1">
    <source>
        <dbReference type="EMBL" id="KAF6734323.1"/>
    </source>
</evidence>
<dbReference type="PANTHER" id="PTHR14241">
    <property type="entry name" value="INTERFERON-INDUCED PROTEIN 44"/>
    <property type="match status" value="1"/>
</dbReference>